<accession>A0A7K3WUT1</accession>
<keyword evidence="1" id="KW-0812">Transmembrane</keyword>
<feature type="transmembrane region" description="Helical" evidence="1">
    <location>
        <begin position="37"/>
        <end position="64"/>
    </location>
</feature>
<dbReference type="Pfam" id="PF17319">
    <property type="entry name" value="DUF5362"/>
    <property type="match status" value="1"/>
</dbReference>
<feature type="transmembrane region" description="Helical" evidence="1">
    <location>
        <begin position="76"/>
        <end position="97"/>
    </location>
</feature>
<feature type="transmembrane region" description="Helical" evidence="1">
    <location>
        <begin position="128"/>
        <end position="152"/>
    </location>
</feature>
<evidence type="ECO:0000256" key="1">
    <source>
        <dbReference type="SAM" id="Phobius"/>
    </source>
</evidence>
<proteinExistence type="predicted"/>
<dbReference type="InterPro" id="IPR035287">
    <property type="entry name" value="DUF5362"/>
</dbReference>
<evidence type="ECO:0000313" key="3">
    <source>
        <dbReference type="Proteomes" id="UP000486602"/>
    </source>
</evidence>
<organism evidence="2 3">
    <name type="scientific">Cryomorpha ignava</name>
    <dbReference type="NCBI Taxonomy" id="101383"/>
    <lineage>
        <taxon>Bacteria</taxon>
        <taxon>Pseudomonadati</taxon>
        <taxon>Bacteroidota</taxon>
        <taxon>Flavobacteriia</taxon>
        <taxon>Flavobacteriales</taxon>
        <taxon>Cryomorphaceae</taxon>
        <taxon>Cryomorpha</taxon>
    </lineage>
</organism>
<gene>
    <name evidence="2" type="ORF">G3O08_17515</name>
</gene>
<dbReference type="Proteomes" id="UP000486602">
    <property type="component" value="Unassembled WGS sequence"/>
</dbReference>
<sequence>MESTHDVLDNSGAVSQELTLSPNAISFLHETRKWVNFMAILGFIGIGLMVIFGLFAGTIFGAMASEMGTPAAGFSGFFGIFYIFVALLYFFPVMYLYKFGSKLKIALNSHDNGALEGAFENLKSHYKFVGILMIIVMSFYVLAAIFMAIAGFSAMSAFG</sequence>
<keyword evidence="1" id="KW-1133">Transmembrane helix</keyword>
<dbReference type="AlphaFoldDB" id="A0A7K3WUT1"/>
<protein>
    <submittedName>
        <fullName evidence="2">DUF5362 domain-containing protein</fullName>
    </submittedName>
</protein>
<keyword evidence="3" id="KW-1185">Reference proteome</keyword>
<name>A0A7K3WUT1_9FLAO</name>
<dbReference type="RefSeq" id="WP_163286756.1">
    <property type="nucleotide sequence ID" value="NZ_JAAGVY010000047.1"/>
</dbReference>
<evidence type="ECO:0000313" key="2">
    <source>
        <dbReference type="EMBL" id="NEN25298.1"/>
    </source>
</evidence>
<reference evidence="2 3" key="1">
    <citation type="submission" date="2020-02" db="EMBL/GenBank/DDBJ databases">
        <title>Out from the shadows clarifying the taxonomy of the family Cryomorphaceae and related taxa by utilizing the GTDB taxonomic framework.</title>
        <authorList>
            <person name="Bowman J.P."/>
        </authorList>
    </citation>
    <scope>NUCLEOTIDE SEQUENCE [LARGE SCALE GENOMIC DNA]</scope>
    <source>
        <strain evidence="2 3">QSSC 1-22</strain>
    </source>
</reference>
<dbReference type="EMBL" id="JAAGVY010000047">
    <property type="protein sequence ID" value="NEN25298.1"/>
    <property type="molecule type" value="Genomic_DNA"/>
</dbReference>
<comment type="caution">
    <text evidence="2">The sequence shown here is derived from an EMBL/GenBank/DDBJ whole genome shotgun (WGS) entry which is preliminary data.</text>
</comment>
<keyword evidence="1" id="KW-0472">Membrane</keyword>